<dbReference type="Proteomes" id="UP001447516">
    <property type="component" value="Unassembled WGS sequence"/>
</dbReference>
<organism evidence="1 2">
    <name type="scientific">Microbispora maris</name>
    <dbReference type="NCBI Taxonomy" id="3144104"/>
    <lineage>
        <taxon>Bacteria</taxon>
        <taxon>Bacillati</taxon>
        <taxon>Actinomycetota</taxon>
        <taxon>Actinomycetes</taxon>
        <taxon>Streptosporangiales</taxon>
        <taxon>Streptosporangiaceae</taxon>
        <taxon>Microbispora</taxon>
    </lineage>
</organism>
<comment type="caution">
    <text evidence="1">The sequence shown here is derived from an EMBL/GenBank/DDBJ whole genome shotgun (WGS) entry which is preliminary data.</text>
</comment>
<sequence length="256" mass="28944">MEETLAELLRSPVGRNAAYWVQWADEWHRSRDFWDLYKMCVLAALRLSEGDDTPEEVFDGERCTLDAVRLVAEVLESHPLARRLAVTSSPQIHFGDLHVARTPRAYTGAPPQPATGRVVVKPQGVFWTSSLVDRERSSWQAAIESSYVPVDPAELTEYCLPFEPQNVRIFTIDGPADVWSLVGRYARRDGGRHFMDWGALAREYDAVHLTFRGLLTAQGVPVEEGSASFVLHGWDAESVAWFNCRHFGEAVTRTRR</sequence>
<dbReference type="RefSeq" id="WP_346226487.1">
    <property type="nucleotide sequence ID" value="NZ_JBDJAW010000011.1"/>
</dbReference>
<evidence type="ECO:0000313" key="1">
    <source>
        <dbReference type="EMBL" id="MEN3536496.1"/>
    </source>
</evidence>
<protein>
    <submittedName>
        <fullName evidence="1">Uncharacterized protein</fullName>
    </submittedName>
</protein>
<keyword evidence="2" id="KW-1185">Reference proteome</keyword>
<gene>
    <name evidence="1" type="ORF">AAH991_15380</name>
</gene>
<reference evidence="1 2" key="1">
    <citation type="submission" date="2024-05" db="EMBL/GenBank/DDBJ databases">
        <title>Microbispora sp.ZYX-F-249.</title>
        <authorList>
            <person name="Xie H."/>
        </authorList>
    </citation>
    <scope>NUCLEOTIDE SEQUENCE [LARGE SCALE GENOMIC DNA]</scope>
    <source>
        <strain evidence="1 2">ZYX-F-249</strain>
    </source>
</reference>
<accession>A0ABV0APK1</accession>
<proteinExistence type="predicted"/>
<evidence type="ECO:0000313" key="2">
    <source>
        <dbReference type="Proteomes" id="UP001447516"/>
    </source>
</evidence>
<dbReference type="EMBL" id="JBDJAW010000011">
    <property type="protein sequence ID" value="MEN3536496.1"/>
    <property type="molecule type" value="Genomic_DNA"/>
</dbReference>
<name>A0ABV0APK1_9ACTN</name>